<evidence type="ECO:0000256" key="1">
    <source>
        <dbReference type="ARBA" id="ARBA00001342"/>
    </source>
</evidence>
<dbReference type="Pfam" id="PF03737">
    <property type="entry name" value="RraA-like"/>
    <property type="match status" value="1"/>
</dbReference>
<dbReference type="KEGG" id="tsa:AciPR4_2807"/>
<keyword evidence="6 10" id="KW-0456">Lyase</keyword>
<dbReference type="Proteomes" id="UP000006844">
    <property type="component" value="Chromosome"/>
</dbReference>
<dbReference type="RefSeq" id="WP_013569313.1">
    <property type="nucleotide sequence ID" value="NC_014963.1"/>
</dbReference>
<evidence type="ECO:0000313" key="12">
    <source>
        <dbReference type="Proteomes" id="UP000006844"/>
    </source>
</evidence>
<organism evidence="11 12">
    <name type="scientific">Terriglobus saanensis (strain ATCC BAA-1853 / DSM 23119 / SP1PR4)</name>
    <dbReference type="NCBI Taxonomy" id="401053"/>
    <lineage>
        <taxon>Bacteria</taxon>
        <taxon>Pseudomonadati</taxon>
        <taxon>Acidobacteriota</taxon>
        <taxon>Terriglobia</taxon>
        <taxon>Terriglobales</taxon>
        <taxon>Acidobacteriaceae</taxon>
        <taxon>Terriglobus</taxon>
    </lineage>
</organism>
<evidence type="ECO:0000313" key="11">
    <source>
        <dbReference type="EMBL" id="ADV83580.1"/>
    </source>
</evidence>
<evidence type="ECO:0000256" key="4">
    <source>
        <dbReference type="ARBA" id="ARBA00011233"/>
    </source>
</evidence>
<comment type="catalytic activity">
    <reaction evidence="1 10">
        <text>4-hydroxy-4-methyl-2-oxoglutarate = 2 pyruvate</text>
        <dbReference type="Rhea" id="RHEA:22748"/>
        <dbReference type="ChEBI" id="CHEBI:15361"/>
        <dbReference type="ChEBI" id="CHEBI:58276"/>
        <dbReference type="EC" id="4.1.3.17"/>
    </reaction>
</comment>
<comment type="catalytic activity">
    <reaction evidence="8 10">
        <text>oxaloacetate + H(+) = pyruvate + CO2</text>
        <dbReference type="Rhea" id="RHEA:15641"/>
        <dbReference type="ChEBI" id="CHEBI:15361"/>
        <dbReference type="ChEBI" id="CHEBI:15378"/>
        <dbReference type="ChEBI" id="CHEBI:16452"/>
        <dbReference type="ChEBI" id="CHEBI:16526"/>
        <dbReference type="EC" id="4.1.1.112"/>
    </reaction>
</comment>
<evidence type="ECO:0000256" key="5">
    <source>
        <dbReference type="ARBA" id="ARBA00022723"/>
    </source>
</evidence>
<dbReference type="GO" id="GO:0046872">
    <property type="term" value="F:metal ion binding"/>
    <property type="evidence" value="ECO:0007669"/>
    <property type="project" value="UniProtKB-KW"/>
</dbReference>
<dbReference type="PANTHER" id="PTHR33254">
    <property type="entry name" value="4-HYDROXY-4-METHYL-2-OXOGLUTARATE ALDOLASE 3-RELATED"/>
    <property type="match status" value="1"/>
</dbReference>
<name>E8V3G7_TERSS</name>
<dbReference type="NCBIfam" id="NF006875">
    <property type="entry name" value="PRK09372.1"/>
    <property type="match status" value="1"/>
</dbReference>
<keyword evidence="12" id="KW-1185">Reference proteome</keyword>
<dbReference type="Gene3D" id="3.50.30.40">
    <property type="entry name" value="Ribonuclease E inhibitor RraA/RraA-like"/>
    <property type="match status" value="1"/>
</dbReference>
<feature type="binding site" evidence="9">
    <location>
        <begin position="78"/>
        <end position="81"/>
    </location>
    <ligand>
        <name>substrate</name>
    </ligand>
</feature>
<dbReference type="SUPFAM" id="SSF89562">
    <property type="entry name" value="RraA-like"/>
    <property type="match status" value="1"/>
</dbReference>
<dbReference type="InterPro" id="IPR036704">
    <property type="entry name" value="RraA/RraA-like_sf"/>
</dbReference>
<comment type="function">
    <text evidence="7 10">Catalyzes the aldol cleavage of 4-hydroxy-4-methyl-2-oxoglutarate (HMG) into 2 molecules of pyruvate. Also contains a secondary oxaloacetate (OAA) decarboxylase activity due to the common pyruvate enolate transition state formed following C-C bond cleavage in the retro-aldol and decarboxylation reactions.</text>
</comment>
<evidence type="ECO:0000256" key="3">
    <source>
        <dbReference type="ARBA" id="ARBA00008621"/>
    </source>
</evidence>
<feature type="binding site" evidence="9">
    <location>
        <position position="100"/>
    </location>
    <ligand>
        <name>substrate</name>
    </ligand>
</feature>
<dbReference type="AlphaFoldDB" id="E8V3G7"/>
<dbReference type="GO" id="GO:0008948">
    <property type="term" value="F:oxaloacetate decarboxylase activity"/>
    <property type="evidence" value="ECO:0007669"/>
    <property type="project" value="UniProtKB-EC"/>
</dbReference>
<evidence type="ECO:0000256" key="6">
    <source>
        <dbReference type="ARBA" id="ARBA00023239"/>
    </source>
</evidence>
<evidence type="ECO:0000256" key="2">
    <source>
        <dbReference type="ARBA" id="ARBA00001968"/>
    </source>
</evidence>
<comment type="similarity">
    <text evidence="3 10">Belongs to the class II aldolase/RraA-like family.</text>
</comment>
<dbReference type="InterPro" id="IPR010203">
    <property type="entry name" value="RraA"/>
</dbReference>
<dbReference type="NCBIfam" id="TIGR01935">
    <property type="entry name" value="NOT-MenG"/>
    <property type="match status" value="1"/>
</dbReference>
<dbReference type="EMBL" id="CP002467">
    <property type="protein sequence ID" value="ADV83580.1"/>
    <property type="molecule type" value="Genomic_DNA"/>
</dbReference>
<proteinExistence type="inferred from homology"/>
<dbReference type="EC" id="4.1.1.112" evidence="10"/>
<comment type="cofactor">
    <cofactor evidence="2 10">
        <name>a divalent metal cation</name>
        <dbReference type="ChEBI" id="CHEBI:60240"/>
    </cofactor>
</comment>
<evidence type="ECO:0000256" key="9">
    <source>
        <dbReference type="PIRSR" id="PIRSR605493-1"/>
    </source>
</evidence>
<dbReference type="CDD" id="cd16841">
    <property type="entry name" value="RraA_family"/>
    <property type="match status" value="1"/>
</dbReference>
<reference evidence="11 12" key="1">
    <citation type="journal article" date="2012" name="Stand. Genomic Sci.">
        <title>Complete genome sequence of Terriglobus saanensis type strain SP1PR4(T), an Acidobacteria from tundra soil.</title>
        <authorList>
            <person name="Rawat S.R."/>
            <person name="Mannisto M.K."/>
            <person name="Starovoytov V."/>
            <person name="Goodwin L."/>
            <person name="Nolan M."/>
            <person name="Hauser L."/>
            <person name="Land M."/>
            <person name="Davenport K.W."/>
            <person name="Woyke T."/>
            <person name="Haggblom M.M."/>
        </authorList>
    </citation>
    <scope>NUCLEOTIDE SEQUENCE</scope>
    <source>
        <strain evidence="12">ATCC BAA-1853 / DSM 23119 / SP1PR4</strain>
    </source>
</reference>
<dbReference type="InterPro" id="IPR005493">
    <property type="entry name" value="RraA/RraA-like"/>
</dbReference>
<keyword evidence="5 9" id="KW-0479">Metal-binding</keyword>
<comment type="cofactor">
    <cofactor evidence="9">
        <name>Mg(2+)</name>
        <dbReference type="ChEBI" id="CHEBI:18420"/>
    </cofactor>
</comment>
<comment type="subunit">
    <text evidence="4 10">Homotrimer.</text>
</comment>
<dbReference type="GO" id="GO:0008428">
    <property type="term" value="F:ribonuclease inhibitor activity"/>
    <property type="evidence" value="ECO:0007669"/>
    <property type="project" value="InterPro"/>
</dbReference>
<dbReference type="GO" id="GO:0051252">
    <property type="term" value="P:regulation of RNA metabolic process"/>
    <property type="evidence" value="ECO:0007669"/>
    <property type="project" value="InterPro"/>
</dbReference>
<evidence type="ECO:0000256" key="10">
    <source>
        <dbReference type="RuleBase" id="RU004338"/>
    </source>
</evidence>
<accession>E8V3G7</accession>
<dbReference type="eggNOG" id="COG0684">
    <property type="taxonomic scope" value="Bacteria"/>
</dbReference>
<gene>
    <name evidence="11" type="ordered locus">AciPR4_2807</name>
</gene>
<dbReference type="GO" id="GO:0047443">
    <property type="term" value="F:4-hydroxy-4-methyl-2-oxoglutarate aldolase activity"/>
    <property type="evidence" value="ECO:0007669"/>
    <property type="project" value="UniProtKB-EC"/>
</dbReference>
<sequence>MKMRSIPTADLIDDYSDLCASCDVQFLQFGRRSSFHGRIRTVKCYDDNVLVRRALEAQSDGEVLVVDGAGFLGSALVGDQIASLAISNGWAGIVIFGALRDSVALREMEISIKALGNNPRKSGKNGIGESDVAVRFGNVVFRPGDWIYSDEDGILVSQENLLQKKNA</sequence>
<dbReference type="STRING" id="401053.AciPR4_2807"/>
<dbReference type="EC" id="4.1.3.17" evidence="10"/>
<dbReference type="PANTHER" id="PTHR33254:SF4">
    <property type="entry name" value="4-HYDROXY-4-METHYL-2-OXOGLUTARATE ALDOLASE 3-RELATED"/>
    <property type="match status" value="1"/>
</dbReference>
<dbReference type="HOGENOM" id="CLU_072626_4_0_0"/>
<evidence type="ECO:0000256" key="7">
    <source>
        <dbReference type="ARBA" id="ARBA00025046"/>
    </source>
</evidence>
<keyword evidence="9" id="KW-0460">Magnesium</keyword>
<evidence type="ECO:0000256" key="8">
    <source>
        <dbReference type="ARBA" id="ARBA00047973"/>
    </source>
</evidence>
<protein>
    <recommendedName>
        <fullName evidence="10">4-hydroxy-4-methyl-2-oxoglutarate aldolase</fullName>
        <shortName evidence="10">HMG aldolase</shortName>
        <ecNumber evidence="10">4.1.1.112</ecNumber>
        <ecNumber evidence="10">4.1.3.17</ecNumber>
    </recommendedName>
    <alternativeName>
        <fullName evidence="10">Oxaloacetate decarboxylase</fullName>
    </alternativeName>
</protein>
<feature type="binding site" evidence="9">
    <location>
        <position position="101"/>
    </location>
    <ligand>
        <name>Mg(2+)</name>
        <dbReference type="ChEBI" id="CHEBI:18420"/>
    </ligand>
</feature>